<accession>A0A8G2L851</accession>
<evidence type="ECO:0000313" key="4">
    <source>
        <dbReference type="Proteomes" id="UP000192315"/>
    </source>
</evidence>
<dbReference type="InterPro" id="IPR036291">
    <property type="entry name" value="NAD(P)-bd_dom_sf"/>
</dbReference>
<dbReference type="STRING" id="263820.PTO1296"/>
<dbReference type="Proteomes" id="UP000192315">
    <property type="component" value="Unassembled WGS sequence"/>
</dbReference>
<accession>Q6KZH1</accession>
<protein>
    <submittedName>
        <fullName evidence="1">Uncharacterized protein</fullName>
    </submittedName>
</protein>
<sequence length="183" mass="21100">MNLKGKRVLITSESGVADKLCEAFARNGAMVYLVYSNHERAENIKRKIQNMARFIEIGKNIDDFHDYDVSINNIFIDTENDNEIYRFLEHGLGNINKIKSNFIVNAVYARNDSYLYRVIRDVFNDVSIEMKNKILKTVAGHKIDPEYIIKAPGNSKEETKNLDFVNAVLFAAIEDYNIKEIEL</sequence>
<dbReference type="HOGENOM" id="CLU_1472138_0_0_2"/>
<evidence type="ECO:0000313" key="3">
    <source>
        <dbReference type="Proteomes" id="UP000000438"/>
    </source>
</evidence>
<dbReference type="Gene3D" id="3.40.50.720">
    <property type="entry name" value="NAD(P)-binding Rossmann-like Domain"/>
    <property type="match status" value="1"/>
</dbReference>
<dbReference type="EMBL" id="FWYE01000002">
    <property type="protein sequence ID" value="SMD31050.1"/>
    <property type="molecule type" value="Genomic_DNA"/>
</dbReference>
<reference evidence="1 3" key="1">
    <citation type="journal article" date="2004" name="Proc. Natl. Acad. Sci. U.S.A.">
        <title>Genome sequence of Picrophilus torridus and its implications for life around pH 0.</title>
        <authorList>
            <person name="Futterer O."/>
            <person name="Angelov A."/>
            <person name="Liesegang H."/>
            <person name="Gottschalk G."/>
            <person name="Schleper C."/>
            <person name="Schepers B."/>
            <person name="Dock C."/>
            <person name="Antranikian G."/>
            <person name="Liebl W."/>
        </authorList>
    </citation>
    <scope>NUCLEOTIDE SEQUENCE [LARGE SCALE GENOMIC DNA]</scope>
    <source>
        <strain evidence="3">ATCC 700027 / DSM 9790 / JCM 10055 / NBRC 100828</strain>
        <strain evidence="1">DSM 9790</strain>
    </source>
</reference>
<dbReference type="KEGG" id="pto:PTO1296"/>
<organism evidence="1 3">
    <name type="scientific">Picrophilus torridus (strain ATCC 700027 / DSM 9790 / JCM 10055 / NBRC 100828 / KAW 2/3)</name>
    <dbReference type="NCBI Taxonomy" id="1122961"/>
    <lineage>
        <taxon>Archaea</taxon>
        <taxon>Methanobacteriati</taxon>
        <taxon>Thermoplasmatota</taxon>
        <taxon>Thermoplasmata</taxon>
        <taxon>Thermoplasmatales</taxon>
        <taxon>Picrophilaceae</taxon>
        <taxon>Picrophilus</taxon>
    </lineage>
</organism>
<proteinExistence type="predicted"/>
<reference evidence="2 4" key="3">
    <citation type="submission" date="2017-04" db="EMBL/GenBank/DDBJ databases">
        <authorList>
            <person name="Varghese N."/>
            <person name="Submissions S."/>
        </authorList>
    </citation>
    <scope>NUCLEOTIDE SEQUENCE [LARGE SCALE GENOMIC DNA]</scope>
    <source>
        <strain evidence="2 4">DSM 9789</strain>
    </source>
</reference>
<dbReference type="RefSeq" id="WP_011178097.1">
    <property type="nucleotide sequence ID" value="NC_005877.1"/>
</dbReference>
<dbReference type="PaxDb" id="263820-PTO1296"/>
<evidence type="ECO:0000313" key="2">
    <source>
        <dbReference type="EMBL" id="SMD31050.1"/>
    </source>
</evidence>
<name>Q6KZH1_PICTO</name>
<dbReference type="Proteomes" id="UP000000438">
    <property type="component" value="Chromosome"/>
</dbReference>
<keyword evidence="4" id="KW-1185">Reference proteome</keyword>
<dbReference type="AlphaFoldDB" id="Q6KZH1"/>
<evidence type="ECO:0000313" key="1">
    <source>
        <dbReference type="EMBL" id="AAT43881.1"/>
    </source>
</evidence>
<dbReference type="GeneID" id="2844262"/>
<dbReference type="InParanoid" id="Q6KZH1"/>
<gene>
    <name evidence="1" type="ordered locus">PTO1296</name>
    <name evidence="2" type="ORF">SAMN02745355_0969</name>
</gene>
<dbReference type="EMBL" id="AE017261">
    <property type="protein sequence ID" value="AAT43881.1"/>
    <property type="molecule type" value="Genomic_DNA"/>
</dbReference>
<reference evidence="1" key="2">
    <citation type="submission" date="2004-02" db="EMBL/GenBank/DDBJ databases">
        <authorList>
            <person name="Fuetterer O."/>
            <person name="Angelov A."/>
            <person name="Liesegang H."/>
            <person name="Gottschalk G."/>
            <person name="Schleper C."/>
            <person name="Schepers B."/>
            <person name="Dock C."/>
            <person name="Antranikian G."/>
            <person name="Liebl W."/>
        </authorList>
    </citation>
    <scope>NUCLEOTIDE SEQUENCE</scope>
    <source>
        <strain evidence="1">DSM 9790</strain>
    </source>
</reference>
<dbReference type="eggNOG" id="arCOG01259">
    <property type="taxonomic scope" value="Archaea"/>
</dbReference>
<dbReference type="SUPFAM" id="SSF51735">
    <property type="entry name" value="NAD(P)-binding Rossmann-fold domains"/>
    <property type="match status" value="1"/>
</dbReference>